<organism evidence="1 2">
    <name type="scientific">Moraxella macacae 0408225</name>
    <dbReference type="NCBI Taxonomy" id="1230338"/>
    <lineage>
        <taxon>Bacteria</taxon>
        <taxon>Pseudomonadati</taxon>
        <taxon>Pseudomonadota</taxon>
        <taxon>Gammaproteobacteria</taxon>
        <taxon>Moraxellales</taxon>
        <taxon>Moraxellaceae</taxon>
        <taxon>Moraxella</taxon>
    </lineage>
</organism>
<comment type="caution">
    <text evidence="1">The sequence shown here is derived from an EMBL/GenBank/DDBJ whole genome shotgun (WGS) entry which is preliminary data.</text>
</comment>
<proteinExistence type="predicted"/>
<evidence type="ECO:0000313" key="1">
    <source>
        <dbReference type="EMBL" id="ELA08596.1"/>
    </source>
</evidence>
<dbReference type="RefSeq" id="WP_009502154.1">
    <property type="nucleotide sequence ID" value="NZ_ANIN01000002.1"/>
</dbReference>
<keyword evidence="2" id="KW-1185">Reference proteome</keyword>
<dbReference type="PATRIC" id="fig|1230338.3.peg.1833"/>
<protein>
    <submittedName>
        <fullName evidence="1">Uncharacterized protein</fullName>
    </submittedName>
</protein>
<dbReference type="AlphaFoldDB" id="L2F770"/>
<dbReference type="EMBL" id="ANIN01000002">
    <property type="protein sequence ID" value="ELA08596.1"/>
    <property type="molecule type" value="Genomic_DNA"/>
</dbReference>
<evidence type="ECO:0000313" key="2">
    <source>
        <dbReference type="Proteomes" id="UP000023795"/>
    </source>
</evidence>
<accession>L2F770</accession>
<dbReference type="Proteomes" id="UP000023795">
    <property type="component" value="Unassembled WGS sequence"/>
</dbReference>
<name>L2F770_9GAMM</name>
<dbReference type="OrthoDB" id="6647653at2"/>
<gene>
    <name evidence="1" type="ORF">MOMA_08541</name>
</gene>
<reference evidence="1 2" key="1">
    <citation type="journal article" date="2013" name="Genome Announc.">
        <title>Genome Sequence of Moraxella macacae 0408225, a Novel Bacterial Species Isolated from a Cynomolgus Macaque with Epistaxis.</title>
        <authorList>
            <person name="Ladner J.T."/>
            <person name="Whitehouse C.A."/>
            <person name="Koroleva G.I."/>
            <person name="Palacios G.F."/>
        </authorList>
    </citation>
    <scope>NUCLEOTIDE SEQUENCE [LARGE SCALE GENOMIC DNA]</scope>
    <source>
        <strain evidence="1 2">0408225</strain>
    </source>
</reference>
<sequence length="175" mass="20410">MQSYNAITDFIHDHLTKFSLSQQTNFVKNLIYQFSKTLTENWLDNELDSEKPHYQTIFNQITSNHWQADSLKNSVIELDNIMLTMGVNYPHTTGEDLLLILELLPYWFELNEHAQKDTHSDQLVVSACICLLDHFEEQAETRLDTTISYENWLNYPETTTGFAMINTALQTCQKP</sequence>